<evidence type="ECO:0000313" key="1">
    <source>
        <dbReference type="EMBL" id="JAP89720.1"/>
    </source>
</evidence>
<name>A0A146JYA0_9EUKA</name>
<feature type="non-terminal residue" evidence="1">
    <location>
        <position position="484"/>
    </location>
</feature>
<reference evidence="1" key="1">
    <citation type="submission" date="2015-07" db="EMBL/GenBank/DDBJ databases">
        <title>Adaptation to a free-living lifestyle via gene acquisitions in the diplomonad Trepomonas sp. PC1.</title>
        <authorList>
            <person name="Xu F."/>
            <person name="Jerlstrom-Hultqvist J."/>
            <person name="Kolisko M."/>
            <person name="Simpson A.G.B."/>
            <person name="Roger A.J."/>
            <person name="Svard S.G."/>
            <person name="Andersson J.O."/>
        </authorList>
    </citation>
    <scope>NUCLEOTIDE SEQUENCE</scope>
    <source>
        <strain evidence="1">PC1</strain>
    </source>
</reference>
<gene>
    <name evidence="1" type="ORF">TPC1_30785</name>
</gene>
<proteinExistence type="predicted"/>
<feature type="non-terminal residue" evidence="1">
    <location>
        <position position="1"/>
    </location>
</feature>
<accession>A0A146JYA0</accession>
<protein>
    <submittedName>
        <fullName evidence="1">Uncharacterized protein</fullName>
    </submittedName>
</protein>
<dbReference type="AlphaFoldDB" id="A0A146JYA0"/>
<organism evidence="1">
    <name type="scientific">Trepomonas sp. PC1</name>
    <dbReference type="NCBI Taxonomy" id="1076344"/>
    <lineage>
        <taxon>Eukaryota</taxon>
        <taxon>Metamonada</taxon>
        <taxon>Diplomonadida</taxon>
        <taxon>Hexamitidae</taxon>
        <taxon>Hexamitinae</taxon>
        <taxon>Trepomonas</taxon>
    </lineage>
</organism>
<sequence>GTNELLRVEALVNDIKDMTYELNTSFKNTTNDYISKLNKITLVLNEASSAFQQAFEDKPFCESTIIDSINDDQYQYQTLHAMNYQSTDDDDVVYLSNVTGALFDIKEKLNDLNIAPELIQMTRLVEGTIYELKQSQNSKTVESFDFQQSEQYIQNQSYFKQFFGSTEDDILLVVDGSNIYSNETKLLLQQTAKSFITQLNPLTNLKLMVVCDEIESSDSKFAQIDSNQASFEGVLDKLLTKNFGYQLSQETVQLIIEAETDYHQHFETVSGEEEAIPFKNLFIYVITPGFTSSHSYKQENFTFQVPVAFIRFEQSLVTTANGKSQELAKHQLTQFVELSNSEQFWVRSQASTYYQSLYNEGVKSKVDRMCKTAYHPQAFALSDAIVYSNQISQEIYIQHTILQAVLQFLKPPQSQVMYQNFSNQTIFSQPIYVNMSQLGYRLLGFFNVLIDLNQIMDETRDIVQFDKVVSTSHNVGGIVDDTNI</sequence>
<dbReference type="EMBL" id="GDID01006886">
    <property type="protein sequence ID" value="JAP89720.1"/>
    <property type="molecule type" value="Transcribed_RNA"/>
</dbReference>